<protein>
    <submittedName>
        <fullName evidence="1">30757_t:CDS:1</fullName>
    </submittedName>
</protein>
<keyword evidence="2" id="KW-1185">Reference proteome</keyword>
<sequence length="54" mass="6238">KTFTILLNAFSKIRLDLYLATRIRHCEYSARDCFTSIDKVILFAAICDIDLNIV</sequence>
<organism evidence="1 2">
    <name type="scientific">Gigaspora margarita</name>
    <dbReference type="NCBI Taxonomy" id="4874"/>
    <lineage>
        <taxon>Eukaryota</taxon>
        <taxon>Fungi</taxon>
        <taxon>Fungi incertae sedis</taxon>
        <taxon>Mucoromycota</taxon>
        <taxon>Glomeromycotina</taxon>
        <taxon>Glomeromycetes</taxon>
        <taxon>Diversisporales</taxon>
        <taxon>Gigasporaceae</taxon>
        <taxon>Gigaspora</taxon>
    </lineage>
</organism>
<evidence type="ECO:0000313" key="1">
    <source>
        <dbReference type="EMBL" id="CAG8708513.1"/>
    </source>
</evidence>
<evidence type="ECO:0000313" key="2">
    <source>
        <dbReference type="Proteomes" id="UP000789901"/>
    </source>
</evidence>
<dbReference type="EMBL" id="CAJVQB010007747">
    <property type="protein sequence ID" value="CAG8708513.1"/>
    <property type="molecule type" value="Genomic_DNA"/>
</dbReference>
<feature type="non-terminal residue" evidence="1">
    <location>
        <position position="1"/>
    </location>
</feature>
<gene>
    <name evidence="1" type="ORF">GMARGA_LOCUS12595</name>
</gene>
<comment type="caution">
    <text evidence="1">The sequence shown here is derived from an EMBL/GenBank/DDBJ whole genome shotgun (WGS) entry which is preliminary data.</text>
</comment>
<proteinExistence type="predicted"/>
<dbReference type="Proteomes" id="UP000789901">
    <property type="component" value="Unassembled WGS sequence"/>
</dbReference>
<accession>A0ABN7V0E3</accession>
<name>A0ABN7V0E3_GIGMA</name>
<reference evidence="1 2" key="1">
    <citation type="submission" date="2021-06" db="EMBL/GenBank/DDBJ databases">
        <authorList>
            <person name="Kallberg Y."/>
            <person name="Tangrot J."/>
            <person name="Rosling A."/>
        </authorList>
    </citation>
    <scope>NUCLEOTIDE SEQUENCE [LARGE SCALE GENOMIC DNA]</scope>
    <source>
        <strain evidence="1 2">120-4 pot B 10/14</strain>
    </source>
</reference>